<evidence type="ECO:0000256" key="8">
    <source>
        <dbReference type="ARBA" id="ARBA00023326"/>
    </source>
</evidence>
<evidence type="ECO:0000313" key="11">
    <source>
        <dbReference type="EMBL" id="KAF2676759.1"/>
    </source>
</evidence>
<evidence type="ECO:0000256" key="7">
    <source>
        <dbReference type="ARBA" id="ARBA00023277"/>
    </source>
</evidence>
<keyword evidence="6" id="KW-0378">Hydrolase</keyword>
<dbReference type="GO" id="GO:0005576">
    <property type="term" value="C:extracellular region"/>
    <property type="evidence" value="ECO:0007669"/>
    <property type="project" value="UniProtKB-SubCell"/>
</dbReference>
<dbReference type="EC" id="3.1.1.73" evidence="2"/>
<feature type="signal peptide" evidence="10">
    <location>
        <begin position="1"/>
        <end position="20"/>
    </location>
</feature>
<keyword evidence="8" id="KW-0624">Polysaccharide degradation</keyword>
<dbReference type="InterPro" id="IPR029058">
    <property type="entry name" value="AB_hydrolase_fold"/>
</dbReference>
<evidence type="ECO:0000256" key="1">
    <source>
        <dbReference type="ARBA" id="ARBA00004613"/>
    </source>
</evidence>
<feature type="chain" id="PRO_5032802443" description="feruloyl esterase" evidence="10">
    <location>
        <begin position="21"/>
        <end position="326"/>
    </location>
</feature>
<dbReference type="Proteomes" id="UP000799291">
    <property type="component" value="Unassembled WGS sequence"/>
</dbReference>
<dbReference type="GO" id="GO:0030600">
    <property type="term" value="F:feruloyl esterase activity"/>
    <property type="evidence" value="ECO:0007669"/>
    <property type="project" value="UniProtKB-EC"/>
</dbReference>
<evidence type="ECO:0000256" key="3">
    <source>
        <dbReference type="ARBA" id="ARBA00022525"/>
    </source>
</evidence>
<protein>
    <recommendedName>
        <fullName evidence="2">feruloyl esterase</fullName>
        <ecNumber evidence="2">3.1.1.73</ecNumber>
    </recommendedName>
</protein>
<keyword evidence="4" id="KW-0858">Xylan degradation</keyword>
<evidence type="ECO:0000256" key="5">
    <source>
        <dbReference type="ARBA" id="ARBA00022729"/>
    </source>
</evidence>
<dbReference type="AlphaFoldDB" id="A0A6G1IFT2"/>
<dbReference type="PANTHER" id="PTHR38050:SF2">
    <property type="entry name" value="FERULOYL ESTERASE C-RELATED"/>
    <property type="match status" value="1"/>
</dbReference>
<evidence type="ECO:0000256" key="2">
    <source>
        <dbReference type="ARBA" id="ARBA00013091"/>
    </source>
</evidence>
<dbReference type="OrthoDB" id="424610at2759"/>
<dbReference type="GO" id="GO:0045493">
    <property type="term" value="P:xylan catabolic process"/>
    <property type="evidence" value="ECO:0007669"/>
    <property type="project" value="UniProtKB-KW"/>
</dbReference>
<evidence type="ECO:0000313" key="12">
    <source>
        <dbReference type="Proteomes" id="UP000799291"/>
    </source>
</evidence>
<dbReference type="Gene3D" id="3.40.50.1820">
    <property type="entry name" value="alpha/beta hydrolase"/>
    <property type="match status" value="1"/>
</dbReference>
<evidence type="ECO:0000256" key="4">
    <source>
        <dbReference type="ARBA" id="ARBA00022651"/>
    </source>
</evidence>
<dbReference type="SUPFAM" id="SSF53474">
    <property type="entry name" value="alpha/beta-Hydrolases"/>
    <property type="match status" value="1"/>
</dbReference>
<sequence>MASFSLLSLTVLYFAVGVASRTIQQSAGCGKAIPNVIELGKSKNLTIDSASGESPRKYRINVPDSYDPKVPVPLIYSFHGRNKDMKYQDELSQFSNRSFGFKGIAVYPEGVPYTKGSHPKQWQGDPDAPDPINDVTFTLELLDHLLDRYCIDPSRVYASGKSNGGGFTGLLACDPSASSRIAAFAAVSGAFYLNQETQQPLPCALPPNRKAVPVMELHGAKDEQIKYEGGPNEDRDNATTSNIPAWVNAWAERDGFVPSKNGTGSLCKGARDVKTWKWDETVVHHLYRNMGHHWPSQYGNNDTKLTTCAEADATKLILDWFGKWSL</sequence>
<reference evidence="11" key="1">
    <citation type="journal article" date="2020" name="Stud. Mycol.">
        <title>101 Dothideomycetes genomes: a test case for predicting lifestyles and emergence of pathogens.</title>
        <authorList>
            <person name="Haridas S."/>
            <person name="Albert R."/>
            <person name="Binder M."/>
            <person name="Bloem J."/>
            <person name="Labutti K."/>
            <person name="Salamov A."/>
            <person name="Andreopoulos B."/>
            <person name="Baker S."/>
            <person name="Barry K."/>
            <person name="Bills G."/>
            <person name="Bluhm B."/>
            <person name="Cannon C."/>
            <person name="Castanera R."/>
            <person name="Culley D."/>
            <person name="Daum C."/>
            <person name="Ezra D."/>
            <person name="Gonzalez J."/>
            <person name="Henrissat B."/>
            <person name="Kuo A."/>
            <person name="Liang C."/>
            <person name="Lipzen A."/>
            <person name="Lutzoni F."/>
            <person name="Magnuson J."/>
            <person name="Mondo S."/>
            <person name="Nolan M."/>
            <person name="Ohm R."/>
            <person name="Pangilinan J."/>
            <person name="Park H.-J."/>
            <person name="Ramirez L."/>
            <person name="Alfaro M."/>
            <person name="Sun H."/>
            <person name="Tritt A."/>
            <person name="Yoshinaga Y."/>
            <person name="Zwiers L.-H."/>
            <person name="Turgeon B."/>
            <person name="Goodwin S."/>
            <person name="Spatafora J."/>
            <person name="Crous P."/>
            <person name="Grigoriev I."/>
        </authorList>
    </citation>
    <scope>NUCLEOTIDE SEQUENCE</scope>
    <source>
        <strain evidence="11">CBS 122367</strain>
    </source>
</reference>
<dbReference type="PANTHER" id="PTHR38050">
    <property type="match status" value="1"/>
</dbReference>
<keyword evidence="3" id="KW-0964">Secreted</keyword>
<comment type="subcellular location">
    <subcellularLocation>
        <location evidence="1">Secreted</location>
    </subcellularLocation>
</comment>
<keyword evidence="7" id="KW-0119">Carbohydrate metabolism</keyword>
<gene>
    <name evidence="11" type="ORF">K458DRAFT_321269</name>
</gene>
<evidence type="ECO:0000256" key="10">
    <source>
        <dbReference type="SAM" id="SignalP"/>
    </source>
</evidence>
<evidence type="ECO:0000256" key="9">
    <source>
        <dbReference type="ARBA" id="ARBA00034075"/>
    </source>
</evidence>
<dbReference type="InterPro" id="IPR043595">
    <property type="entry name" value="FaeB/C/D"/>
</dbReference>
<dbReference type="EMBL" id="MU005630">
    <property type="protein sequence ID" value="KAF2676759.1"/>
    <property type="molecule type" value="Genomic_DNA"/>
</dbReference>
<accession>A0A6G1IFT2</accession>
<proteinExistence type="predicted"/>
<organism evidence="11 12">
    <name type="scientific">Lentithecium fluviatile CBS 122367</name>
    <dbReference type="NCBI Taxonomy" id="1168545"/>
    <lineage>
        <taxon>Eukaryota</taxon>
        <taxon>Fungi</taxon>
        <taxon>Dikarya</taxon>
        <taxon>Ascomycota</taxon>
        <taxon>Pezizomycotina</taxon>
        <taxon>Dothideomycetes</taxon>
        <taxon>Pleosporomycetidae</taxon>
        <taxon>Pleosporales</taxon>
        <taxon>Massarineae</taxon>
        <taxon>Lentitheciaceae</taxon>
        <taxon>Lentithecium</taxon>
    </lineage>
</organism>
<keyword evidence="5 10" id="KW-0732">Signal</keyword>
<keyword evidence="12" id="KW-1185">Reference proteome</keyword>
<comment type="catalytic activity">
    <reaction evidence="9">
        <text>feruloyl-polysaccharide + H2O = ferulate + polysaccharide.</text>
        <dbReference type="EC" id="3.1.1.73"/>
    </reaction>
</comment>
<name>A0A6G1IFT2_9PLEO</name>
<evidence type="ECO:0000256" key="6">
    <source>
        <dbReference type="ARBA" id="ARBA00022801"/>
    </source>
</evidence>